<dbReference type="Pfam" id="PF00550">
    <property type="entry name" value="PP-binding"/>
    <property type="match status" value="1"/>
</dbReference>
<evidence type="ECO:0000313" key="4">
    <source>
        <dbReference type="EMBL" id="PHM48224.1"/>
    </source>
</evidence>
<evidence type="ECO:0000256" key="1">
    <source>
        <dbReference type="ARBA" id="ARBA00022450"/>
    </source>
</evidence>
<dbReference type="InterPro" id="IPR036736">
    <property type="entry name" value="ACP-like_sf"/>
</dbReference>
<organism evidence="4 5">
    <name type="scientific">Xenorhabdus miraniensis</name>
    <dbReference type="NCBI Taxonomy" id="351674"/>
    <lineage>
        <taxon>Bacteria</taxon>
        <taxon>Pseudomonadati</taxon>
        <taxon>Pseudomonadota</taxon>
        <taxon>Gammaproteobacteria</taxon>
        <taxon>Enterobacterales</taxon>
        <taxon>Morganellaceae</taxon>
        <taxon>Xenorhabdus</taxon>
    </lineage>
</organism>
<dbReference type="InterPro" id="IPR006162">
    <property type="entry name" value="Ppantetheine_attach_site"/>
</dbReference>
<dbReference type="OrthoDB" id="8527261at2"/>
<dbReference type="EMBL" id="NITZ01000012">
    <property type="protein sequence ID" value="PHM48224.1"/>
    <property type="molecule type" value="Genomic_DNA"/>
</dbReference>
<evidence type="ECO:0000259" key="3">
    <source>
        <dbReference type="PROSITE" id="PS50075"/>
    </source>
</evidence>
<dbReference type="InterPro" id="IPR009081">
    <property type="entry name" value="PP-bd_ACP"/>
</dbReference>
<reference evidence="4 5" key="1">
    <citation type="journal article" date="2017" name="Nat. Microbiol.">
        <title>Natural product diversity associated with the nematode symbionts Photorhabdus and Xenorhabdus.</title>
        <authorList>
            <person name="Tobias N.J."/>
            <person name="Wolff H."/>
            <person name="Djahanschiri B."/>
            <person name="Grundmann F."/>
            <person name="Kronenwerth M."/>
            <person name="Shi Y.M."/>
            <person name="Simonyi S."/>
            <person name="Grun P."/>
            <person name="Shapiro-Ilan D."/>
            <person name="Pidot S.J."/>
            <person name="Stinear T.P."/>
            <person name="Ebersberger I."/>
            <person name="Bode H.B."/>
        </authorList>
    </citation>
    <scope>NUCLEOTIDE SEQUENCE [LARGE SCALE GENOMIC DNA]</scope>
    <source>
        <strain evidence="4 5">DSM 17902</strain>
    </source>
</reference>
<dbReference type="PROSITE" id="PS50075">
    <property type="entry name" value="CARRIER"/>
    <property type="match status" value="1"/>
</dbReference>
<dbReference type="AlphaFoldDB" id="A0A2D0JPI5"/>
<dbReference type="RefSeq" id="WP_099114630.1">
    <property type="nucleotide sequence ID" value="NZ_CAWNQI010000024.1"/>
</dbReference>
<accession>A0A2D0JPI5</accession>
<keyword evidence="2" id="KW-0597">Phosphoprotein</keyword>
<dbReference type="Gene3D" id="1.10.1200.10">
    <property type="entry name" value="ACP-like"/>
    <property type="match status" value="1"/>
</dbReference>
<feature type="domain" description="Carrier" evidence="3">
    <location>
        <begin position="5"/>
        <end position="82"/>
    </location>
</feature>
<sequence>MITKEYIEVKIAQMLKDVLELDVTPELIEDNLRDGFNIDSVSALELLVRIEQDFHIQIPDEELSVNLLNSFNRLVIYIESKCNKN</sequence>
<keyword evidence="1" id="KW-0596">Phosphopantetheine</keyword>
<evidence type="ECO:0000256" key="2">
    <source>
        <dbReference type="ARBA" id="ARBA00022553"/>
    </source>
</evidence>
<keyword evidence="5" id="KW-1185">Reference proteome</keyword>
<dbReference type="SUPFAM" id="SSF47336">
    <property type="entry name" value="ACP-like"/>
    <property type="match status" value="1"/>
</dbReference>
<name>A0A2D0JPI5_9GAMM</name>
<proteinExistence type="predicted"/>
<comment type="caution">
    <text evidence="4">The sequence shown here is derived from an EMBL/GenBank/DDBJ whole genome shotgun (WGS) entry which is preliminary data.</text>
</comment>
<evidence type="ECO:0000313" key="5">
    <source>
        <dbReference type="Proteomes" id="UP000221980"/>
    </source>
</evidence>
<gene>
    <name evidence="4" type="ORF">Xmir_02562</name>
</gene>
<protein>
    <submittedName>
        <fullName evidence="4">Acyl carrier protein AcpC</fullName>
    </submittedName>
</protein>
<dbReference type="Proteomes" id="UP000221980">
    <property type="component" value="Unassembled WGS sequence"/>
</dbReference>
<dbReference type="PROSITE" id="PS00012">
    <property type="entry name" value="PHOSPHOPANTETHEINE"/>
    <property type="match status" value="1"/>
</dbReference>